<name>A0A1I4QFE9_9BACT</name>
<organism evidence="2 3">
    <name type="scientific">Thermodesulforhabdus norvegica</name>
    <dbReference type="NCBI Taxonomy" id="39841"/>
    <lineage>
        <taxon>Bacteria</taxon>
        <taxon>Pseudomonadati</taxon>
        <taxon>Thermodesulfobacteriota</taxon>
        <taxon>Syntrophobacteria</taxon>
        <taxon>Syntrophobacterales</taxon>
        <taxon>Thermodesulforhabdaceae</taxon>
        <taxon>Thermodesulforhabdus</taxon>
    </lineage>
</organism>
<feature type="transmembrane region" description="Helical" evidence="1">
    <location>
        <begin position="100"/>
        <end position="123"/>
    </location>
</feature>
<dbReference type="OrthoDB" id="9765258at2"/>
<dbReference type="NCBIfam" id="TIGR02484">
    <property type="entry name" value="CitB"/>
    <property type="match status" value="1"/>
</dbReference>
<evidence type="ECO:0000256" key="1">
    <source>
        <dbReference type="SAM" id="Phobius"/>
    </source>
</evidence>
<proteinExistence type="predicted"/>
<keyword evidence="1" id="KW-0812">Transmembrane</keyword>
<feature type="transmembrane region" description="Helical" evidence="1">
    <location>
        <begin position="222"/>
        <end position="240"/>
    </location>
</feature>
<dbReference type="SUPFAM" id="SSF103501">
    <property type="entry name" value="Respiratory nitrate reductase 1 gamma chain"/>
    <property type="match status" value="1"/>
</dbReference>
<gene>
    <name evidence="2" type="ORF">SAMN05660836_00008</name>
</gene>
<dbReference type="InterPro" id="IPR012830">
    <property type="entry name" value="Citrate_utilization_prot_B"/>
</dbReference>
<sequence length="364" mass="40601">MLSDPYKEAERVLTICNACRYCEGFCAVFPAMELRRTFSREDIIYLANLCHNCRDCYYACQYAPPHPFNVNFPRVMAQLRMTTYKSCVWPSWTGFFLGKWGVLLSISVVVASIAFFGLLGFIWGNTPESLDTKAGLFYSVVPYPLIILLFSLLAMWAIFGIVKGVRNLWAAMGGSAGAWNSLTLHARALKNALTLEFLGGRGVGCNYPAEEFSMKRRYLHHAVFYGFLLCFGATTAAFYYHHVLGIAGPYSWFSLPVVLGTVGGFAILVGTSGLVYLKYRIDSNPSDRKSTIHDLFMLALLFLIAFSGIFLLLLRGTVLMGLLLTVHLGLVAGLFFLTPCSKFIHGIYRYAALLKNAEEFPKGF</sequence>
<feature type="transmembrane region" description="Helical" evidence="1">
    <location>
        <begin position="143"/>
        <end position="162"/>
    </location>
</feature>
<evidence type="ECO:0000313" key="2">
    <source>
        <dbReference type="EMBL" id="SFM38788.1"/>
    </source>
</evidence>
<feature type="transmembrane region" description="Helical" evidence="1">
    <location>
        <begin position="320"/>
        <end position="340"/>
    </location>
</feature>
<dbReference type="InterPro" id="IPR036197">
    <property type="entry name" value="NarG-like_sf"/>
</dbReference>
<accession>A0A1I4QFE9</accession>
<dbReference type="SUPFAM" id="SSF54862">
    <property type="entry name" value="4Fe-4S ferredoxins"/>
    <property type="match status" value="1"/>
</dbReference>
<feature type="transmembrane region" description="Helical" evidence="1">
    <location>
        <begin position="252"/>
        <end position="275"/>
    </location>
</feature>
<dbReference type="Gene3D" id="1.20.950.20">
    <property type="entry name" value="Transmembrane di-heme cytochromes, Chain C"/>
    <property type="match status" value="1"/>
</dbReference>
<evidence type="ECO:0000313" key="3">
    <source>
        <dbReference type="Proteomes" id="UP000199611"/>
    </source>
</evidence>
<keyword evidence="1" id="KW-0472">Membrane</keyword>
<dbReference type="EMBL" id="FOUU01000001">
    <property type="protein sequence ID" value="SFM38788.1"/>
    <property type="molecule type" value="Genomic_DNA"/>
</dbReference>
<protein>
    <submittedName>
        <fullName evidence="2">Citrate/tricarballylate utilization protein</fullName>
    </submittedName>
</protein>
<keyword evidence="1" id="KW-1133">Transmembrane helix</keyword>
<feature type="transmembrane region" description="Helical" evidence="1">
    <location>
        <begin position="295"/>
        <end position="314"/>
    </location>
</feature>
<dbReference type="STRING" id="39841.SAMN05660836_00008"/>
<dbReference type="RefSeq" id="WP_093392431.1">
    <property type="nucleotide sequence ID" value="NZ_FOUU01000001.1"/>
</dbReference>
<reference evidence="2 3" key="1">
    <citation type="submission" date="2016-10" db="EMBL/GenBank/DDBJ databases">
        <authorList>
            <person name="de Groot N.N."/>
        </authorList>
    </citation>
    <scope>NUCLEOTIDE SEQUENCE [LARGE SCALE GENOMIC DNA]</scope>
    <source>
        <strain evidence="2 3">DSM 9990</strain>
    </source>
</reference>
<dbReference type="Proteomes" id="UP000199611">
    <property type="component" value="Unassembled WGS sequence"/>
</dbReference>
<keyword evidence="3" id="KW-1185">Reference proteome</keyword>
<dbReference type="AlphaFoldDB" id="A0A1I4QFE9"/>